<evidence type="ECO:0000256" key="1">
    <source>
        <dbReference type="ARBA" id="ARBA00004141"/>
    </source>
</evidence>
<reference evidence="8 9" key="1">
    <citation type="submission" date="2019-02" db="EMBL/GenBank/DDBJ databases">
        <authorList>
            <person name="Li Y."/>
        </authorList>
    </citation>
    <scope>NUCLEOTIDE SEQUENCE [LARGE SCALE GENOMIC DNA]</scope>
    <source>
        <strain evidence="8 9">3-7</strain>
    </source>
</reference>
<dbReference type="EMBL" id="SGIS01000058">
    <property type="protein sequence ID" value="RZF60645.1"/>
    <property type="molecule type" value="Genomic_DNA"/>
</dbReference>
<feature type="transmembrane region" description="Helical" evidence="6">
    <location>
        <begin position="222"/>
        <end position="239"/>
    </location>
</feature>
<dbReference type="Proteomes" id="UP000292085">
    <property type="component" value="Unassembled WGS sequence"/>
</dbReference>
<dbReference type="InterPro" id="IPR007016">
    <property type="entry name" value="O-antigen_ligase-rel_domated"/>
</dbReference>
<comment type="subcellular location">
    <subcellularLocation>
        <location evidence="1">Membrane</location>
        <topology evidence="1">Multi-pass membrane protein</topology>
    </subcellularLocation>
</comment>
<keyword evidence="9" id="KW-1185">Reference proteome</keyword>
<dbReference type="GO" id="GO:0016874">
    <property type="term" value="F:ligase activity"/>
    <property type="evidence" value="ECO:0007669"/>
    <property type="project" value="UniProtKB-KW"/>
</dbReference>
<evidence type="ECO:0000256" key="6">
    <source>
        <dbReference type="SAM" id="Phobius"/>
    </source>
</evidence>
<keyword evidence="2 6" id="KW-0812">Transmembrane</keyword>
<feature type="transmembrane region" description="Helical" evidence="6">
    <location>
        <begin position="344"/>
        <end position="366"/>
    </location>
</feature>
<feature type="region of interest" description="Disordered" evidence="5">
    <location>
        <begin position="429"/>
        <end position="466"/>
    </location>
</feature>
<feature type="domain" description="O-antigen ligase-related" evidence="7">
    <location>
        <begin position="206"/>
        <end position="356"/>
    </location>
</feature>
<feature type="transmembrane region" description="Helical" evidence="6">
    <location>
        <begin position="199"/>
        <end position="216"/>
    </location>
</feature>
<evidence type="ECO:0000256" key="5">
    <source>
        <dbReference type="SAM" id="MobiDB-lite"/>
    </source>
</evidence>
<feature type="transmembrane region" description="Helical" evidence="6">
    <location>
        <begin position="53"/>
        <end position="70"/>
    </location>
</feature>
<feature type="transmembrane region" description="Helical" evidence="6">
    <location>
        <begin position="251"/>
        <end position="272"/>
    </location>
</feature>
<keyword evidence="3 6" id="KW-1133">Transmembrane helix</keyword>
<keyword evidence="8" id="KW-0436">Ligase</keyword>
<evidence type="ECO:0000313" key="9">
    <source>
        <dbReference type="Proteomes" id="UP000292085"/>
    </source>
</evidence>
<evidence type="ECO:0000313" key="8">
    <source>
        <dbReference type="EMBL" id="RZF60645.1"/>
    </source>
</evidence>
<dbReference type="OrthoDB" id="4391260at2"/>
<feature type="transmembrane region" description="Helical" evidence="6">
    <location>
        <begin position="174"/>
        <end position="192"/>
    </location>
</feature>
<feature type="transmembrane region" description="Helical" evidence="6">
    <location>
        <begin position="405"/>
        <end position="426"/>
    </location>
</feature>
<accession>A0A4Q6XM94</accession>
<name>A0A4Q6XM94_9SPHN</name>
<proteinExistence type="predicted"/>
<dbReference type="RefSeq" id="WP_130160234.1">
    <property type="nucleotide sequence ID" value="NZ_SGIS01000058.1"/>
</dbReference>
<feature type="transmembrane region" description="Helical" evidence="6">
    <location>
        <begin position="21"/>
        <end position="41"/>
    </location>
</feature>
<dbReference type="InterPro" id="IPR051533">
    <property type="entry name" value="WaaL-like"/>
</dbReference>
<feature type="transmembrane region" description="Helical" evidence="6">
    <location>
        <begin position="104"/>
        <end position="121"/>
    </location>
</feature>
<organism evidence="8 9">
    <name type="scientific">Sphingomonas populi</name>
    <dbReference type="NCBI Taxonomy" id="2484750"/>
    <lineage>
        <taxon>Bacteria</taxon>
        <taxon>Pseudomonadati</taxon>
        <taxon>Pseudomonadota</taxon>
        <taxon>Alphaproteobacteria</taxon>
        <taxon>Sphingomonadales</taxon>
        <taxon>Sphingomonadaceae</taxon>
        <taxon>Sphingomonas</taxon>
    </lineage>
</organism>
<gene>
    <name evidence="8" type="ORF">EWE75_22020</name>
</gene>
<dbReference type="PANTHER" id="PTHR37422:SF21">
    <property type="entry name" value="EXOQ-LIKE PROTEIN"/>
    <property type="match status" value="1"/>
</dbReference>
<dbReference type="GO" id="GO:0016020">
    <property type="term" value="C:membrane"/>
    <property type="evidence" value="ECO:0007669"/>
    <property type="project" value="UniProtKB-SubCell"/>
</dbReference>
<dbReference type="AlphaFoldDB" id="A0A4Q6XM94"/>
<evidence type="ECO:0000256" key="3">
    <source>
        <dbReference type="ARBA" id="ARBA00022989"/>
    </source>
</evidence>
<evidence type="ECO:0000256" key="2">
    <source>
        <dbReference type="ARBA" id="ARBA00022692"/>
    </source>
</evidence>
<keyword evidence="4 6" id="KW-0472">Membrane</keyword>
<dbReference type="PANTHER" id="PTHR37422">
    <property type="entry name" value="TEICHURONIC ACID BIOSYNTHESIS PROTEIN TUAE"/>
    <property type="match status" value="1"/>
</dbReference>
<feature type="transmembrane region" description="Helical" evidence="6">
    <location>
        <begin position="77"/>
        <end position="98"/>
    </location>
</feature>
<feature type="transmembrane region" description="Helical" evidence="6">
    <location>
        <begin position="133"/>
        <end position="154"/>
    </location>
</feature>
<feature type="transmembrane region" description="Helical" evidence="6">
    <location>
        <begin position="373"/>
        <end position="393"/>
    </location>
</feature>
<evidence type="ECO:0000259" key="7">
    <source>
        <dbReference type="Pfam" id="PF04932"/>
    </source>
</evidence>
<comment type="caution">
    <text evidence="8">The sequence shown here is derived from an EMBL/GenBank/DDBJ whole genome shotgun (WGS) entry which is preliminary data.</text>
</comment>
<sequence>MAIRARSITDFSHPVRLPVAMAGMVGLLALTLLGPAMTILGDNAEGAGNLGRQAGYLVVFALAVLAMRPVRHPERLAVVPWPLVVALGWCWLSLLWAIDPGVGVRRLILTSLVLWSVFALVRQLGYERTLLMVRCALILVLIANFATSLLFPTIGIHQPADADGLAGDWRGMMAHKNFAGLISALTIIVFAFDRRKLPYWAMGSAIVGAGVFLILSSSKTSIGLIIVALILGFGVALFNRRYATVLRFSRHARIGIAATLIAVLAVAFHFGMQSDTMLNYVSDPSNLTGRTTIWKPMVHYYLGNPMLGAGYGSFWNINATSPIESEQVGWLRTVTQGHNGFLDLMVTIGLPGLIIVLAATLIWPLGRLLARPGFRFAACALIASMVIFCIGHNGTESSLFDRDTIGQVFLMLALALLANAEEGVVLSRRANRPPSLPTPGRVARPHSDERRNRPARRGPLRDARSS</sequence>
<protein>
    <submittedName>
        <fullName evidence="8">O-antigen ligase family protein</fullName>
    </submittedName>
</protein>
<evidence type="ECO:0000256" key="4">
    <source>
        <dbReference type="ARBA" id="ARBA00023136"/>
    </source>
</evidence>
<dbReference type="Pfam" id="PF04932">
    <property type="entry name" value="Wzy_C"/>
    <property type="match status" value="1"/>
</dbReference>